<accession>A0A7E6FV11</accession>
<evidence type="ECO:0000259" key="5">
    <source>
        <dbReference type="PROSITE" id="PS50826"/>
    </source>
</evidence>
<dbReference type="SUPFAM" id="SSF47923">
    <property type="entry name" value="Ypt/Rab-GAP domain of gyp1p"/>
    <property type="match status" value="2"/>
</dbReference>
<feature type="region of interest" description="Disordered" evidence="3">
    <location>
        <begin position="752"/>
        <end position="861"/>
    </location>
</feature>
<feature type="domain" description="Rab-GAP TBC" evidence="4">
    <location>
        <begin position="660"/>
        <end position="1119"/>
    </location>
</feature>
<dbReference type="AlphaFoldDB" id="A0A7E6FV11"/>
<feature type="domain" description="RUN" evidence="5">
    <location>
        <begin position="34"/>
        <end position="239"/>
    </location>
</feature>
<dbReference type="PANTHER" id="PTHR22957">
    <property type="entry name" value="TBC1 DOMAIN FAMILY MEMBER GTPASE-ACTIVATING PROTEIN"/>
    <property type="match status" value="1"/>
</dbReference>
<dbReference type="SUPFAM" id="SSF140741">
    <property type="entry name" value="RUN domain-like"/>
    <property type="match status" value="1"/>
</dbReference>
<evidence type="ECO:0000313" key="7">
    <source>
        <dbReference type="RefSeq" id="XP_036370732.1"/>
    </source>
</evidence>
<dbReference type="InterPro" id="IPR037213">
    <property type="entry name" value="Run_dom_sf"/>
</dbReference>
<dbReference type="Pfam" id="PF00566">
    <property type="entry name" value="RabGAP-TBC"/>
    <property type="match status" value="1"/>
</dbReference>
<evidence type="ECO:0000313" key="6">
    <source>
        <dbReference type="Proteomes" id="UP000515154"/>
    </source>
</evidence>
<gene>
    <name evidence="7" type="primary">LOC115226211</name>
</gene>
<dbReference type="InterPro" id="IPR035969">
    <property type="entry name" value="Rab-GAP_TBC_sf"/>
</dbReference>
<dbReference type="PROSITE" id="PS50086">
    <property type="entry name" value="TBC_RABGAP"/>
    <property type="match status" value="1"/>
</dbReference>
<evidence type="ECO:0000256" key="1">
    <source>
        <dbReference type="ARBA" id="ARBA00022468"/>
    </source>
</evidence>
<dbReference type="Pfam" id="PF02759">
    <property type="entry name" value="RUN"/>
    <property type="match status" value="1"/>
</dbReference>
<dbReference type="GO" id="GO:0005096">
    <property type="term" value="F:GTPase activator activity"/>
    <property type="evidence" value="ECO:0007669"/>
    <property type="project" value="UniProtKB-KW"/>
</dbReference>
<comment type="similarity">
    <text evidence="2">Belongs to the RUTBC family.</text>
</comment>
<dbReference type="Gene3D" id="2.30.29.230">
    <property type="match status" value="1"/>
</dbReference>
<organism evidence="6 7">
    <name type="scientific">Octopus sinensis</name>
    <name type="common">East Asian common octopus</name>
    <dbReference type="NCBI Taxonomy" id="2607531"/>
    <lineage>
        <taxon>Eukaryota</taxon>
        <taxon>Metazoa</taxon>
        <taxon>Spiralia</taxon>
        <taxon>Lophotrochozoa</taxon>
        <taxon>Mollusca</taxon>
        <taxon>Cephalopoda</taxon>
        <taxon>Coleoidea</taxon>
        <taxon>Octopodiformes</taxon>
        <taxon>Octopoda</taxon>
        <taxon>Incirrata</taxon>
        <taxon>Octopodidae</taxon>
        <taxon>Octopus</taxon>
    </lineage>
</organism>
<dbReference type="Gene3D" id="1.20.58.900">
    <property type="match status" value="1"/>
</dbReference>
<dbReference type="SMART" id="SM00593">
    <property type="entry name" value="RUN"/>
    <property type="match status" value="1"/>
</dbReference>
<evidence type="ECO:0000259" key="4">
    <source>
        <dbReference type="PROSITE" id="PS50086"/>
    </source>
</evidence>
<reference evidence="7" key="1">
    <citation type="submission" date="2025-08" db="UniProtKB">
        <authorList>
            <consortium name="RefSeq"/>
        </authorList>
    </citation>
    <scope>IDENTIFICATION</scope>
</reference>
<protein>
    <submittedName>
        <fullName evidence="7">Small G protein signaling modulator 1-like isoform X1</fullName>
    </submittedName>
</protein>
<dbReference type="InterPro" id="IPR037745">
    <property type="entry name" value="SGSM1/2"/>
</dbReference>
<dbReference type="PANTHER" id="PTHR22957:SF502">
    <property type="entry name" value="SMALL G PROTEIN SIGNALING MODULATOR 2-RELATED"/>
    <property type="match status" value="1"/>
</dbReference>
<feature type="compositionally biased region" description="Polar residues" evidence="3">
    <location>
        <begin position="921"/>
        <end position="938"/>
    </location>
</feature>
<keyword evidence="1" id="KW-0343">GTPase activation</keyword>
<feature type="region of interest" description="Disordered" evidence="3">
    <location>
        <begin position="878"/>
        <end position="943"/>
    </location>
</feature>
<dbReference type="CDD" id="cd17687">
    <property type="entry name" value="RUN_SGSM1_like"/>
    <property type="match status" value="1"/>
</dbReference>
<dbReference type="Gene3D" id="1.10.472.80">
    <property type="entry name" value="Ypt/Rab-GAP domain of gyp1p, domain 3"/>
    <property type="match status" value="1"/>
</dbReference>
<dbReference type="RefSeq" id="XP_036370732.1">
    <property type="nucleotide sequence ID" value="XM_036514839.1"/>
</dbReference>
<dbReference type="SMART" id="SM00164">
    <property type="entry name" value="TBC"/>
    <property type="match status" value="1"/>
</dbReference>
<dbReference type="InterPro" id="IPR021935">
    <property type="entry name" value="SGSM1/2_RBD"/>
</dbReference>
<feature type="compositionally biased region" description="Polar residues" evidence="3">
    <location>
        <begin position="766"/>
        <end position="788"/>
    </location>
</feature>
<dbReference type="Pfam" id="PF12068">
    <property type="entry name" value="PH_RBD"/>
    <property type="match status" value="1"/>
</dbReference>
<dbReference type="Proteomes" id="UP000515154">
    <property type="component" value="Linkage group LG29"/>
</dbReference>
<feature type="region of interest" description="Disordered" evidence="3">
    <location>
        <begin position="259"/>
        <end position="291"/>
    </location>
</feature>
<dbReference type="InterPro" id="IPR000195">
    <property type="entry name" value="Rab-GAP-TBC_dom"/>
</dbReference>
<dbReference type="GO" id="GO:0031410">
    <property type="term" value="C:cytoplasmic vesicle"/>
    <property type="evidence" value="ECO:0007669"/>
    <property type="project" value="UniProtKB-ARBA"/>
</dbReference>
<evidence type="ECO:0000256" key="2">
    <source>
        <dbReference type="ARBA" id="ARBA00034124"/>
    </source>
</evidence>
<keyword evidence="6" id="KW-1185">Reference proteome</keyword>
<dbReference type="PROSITE" id="PS50826">
    <property type="entry name" value="RUN"/>
    <property type="match status" value="1"/>
</dbReference>
<dbReference type="Gene3D" id="1.10.8.270">
    <property type="entry name" value="putative rabgap domain of human tbc1 domain family member 14 like domains"/>
    <property type="match status" value="1"/>
</dbReference>
<evidence type="ECO:0000256" key="3">
    <source>
        <dbReference type="SAM" id="MobiDB-lite"/>
    </source>
</evidence>
<dbReference type="FunFam" id="1.10.472.80:FF:000004">
    <property type="entry name" value="Small G protein signaling modulator 1"/>
    <property type="match status" value="1"/>
</dbReference>
<dbReference type="CDD" id="cd15784">
    <property type="entry name" value="PH_RUTBC"/>
    <property type="match status" value="1"/>
</dbReference>
<dbReference type="InterPro" id="IPR004012">
    <property type="entry name" value="Run_dom"/>
</dbReference>
<name>A0A7E6FV11_9MOLL</name>
<proteinExistence type="inferred from homology"/>
<sequence>MTGAEAETRQKLLRAVKKEVKQISEEAVTRKFVHEESSSITSLCGAVEACLLHGLKKRSLGLFKHGTTTALLQKLSKHYEPAWQVLKIVQEIEANNDPTSFSKAFAQWSTKTWPAQNSSVPPSHSKICEKPPYPSPQISNLSMLGLYRIIEGLPFIKSLDSGKTQPKKSLPSYNPKYLWLRISIFEKHLAKILDFLVQNSSKYYEPDSLIADPVDGPILASLLVGPCALDYTKMKTTDHYWTDPPADELVQRHRIHSGATHHLAGPGSPKRPGLQQVRRHTSSSSEESMKGLHVSAKEYVESLHQNSKNTLLYGKNNVLVQPKEDIEALPGYLSLHQSAEGLTIKWTPNQLMNGCYEDKEDDFDRRCYLCAFLRESRDGYRRFYQSLEERQKKILYWDYALTIYVDEIVYIHCHQQPDYGGTIVLVGQDGVQRPPIHFPKGGHLLAFLSCLENGLLPHGQLDPPLWSQRGKGKVFPKLRRKCNKMSSKEGSTSSSSTDEEEATDYVFRIVATFKPENIPPEMLDPKLNVKMDNFPWPFQTVDPVPPTQSTMQSYARSQEEQNNTCLSRVASNHSRATIKQLCDTMKKQIISRAFYGWLAHCRHLKTVRTHLSGLVHHNIISPVQPNNATLGLTPEKWASICIDGKIPNPDEMYRLVYYGGVSHDIRKQVWPYLLGHYGFDSTEKEREAADIVVHTAYEQTMSEWLAVEAIVRQRDKEIMAANLAKLSSESNGHIPLVRKDSNLSNDVFISTSFDSEDSSHPETLPEESSTAGTTPTAEPKWSSNNSREIYNYSAAAPKSDQDTQTDVHSVGGRPASQSSIVPDSSPDDGLGDSIARPGSLADRSKLDSAGDSEGTDISKLTHEGSIERGIIVTKSSLDSAGVDDDFSGGELSEPSRGNQPQDLIDVQEDDEQAEKKGDSFVNPSGSETAQRLSASKESLISPASPASNGGIYSGVKHMTLRMKPELLDNVALNLHRIDKDVQRCDRNYWYFTPANLDKLRNIMCTYVWEHLEIGYVQGMCDLVAPLLVIFDDEALTYSCFCELMKRMACNFPHGGAMDNHFANMRSLIQILDCELFEHMHQNGDYTHFYFCYRWFLLDFKRELVYEDVFSVWETIWAAKHISSAHFVLFIALALVEYYRDIILDNNMDFTDIIKFFNEMAERHNARQVLKIARELVLRIQTLIENK</sequence>
<dbReference type="FunFam" id="1.10.8.270:FF:000006">
    <property type="entry name" value="Small G protein signaling modulator 2"/>
    <property type="match status" value="1"/>
</dbReference>